<dbReference type="PANTHER" id="PTHR12242:SF37">
    <property type="entry name" value="(RAPE) HYPOTHETICAL PROTEIN"/>
    <property type="match status" value="1"/>
</dbReference>
<feature type="transmembrane region" description="Helical" evidence="1">
    <location>
        <begin position="402"/>
        <end position="420"/>
    </location>
</feature>
<feature type="transmembrane region" description="Helical" evidence="1">
    <location>
        <begin position="119"/>
        <end position="139"/>
    </location>
</feature>
<reference evidence="2" key="1">
    <citation type="submission" date="2018-11" db="EMBL/GenBank/DDBJ databases">
        <authorList>
            <consortium name="Genoscope - CEA"/>
            <person name="William W."/>
        </authorList>
    </citation>
    <scope>NUCLEOTIDE SEQUENCE</scope>
</reference>
<dbReference type="AlphaFoldDB" id="A0A3P6GFH2"/>
<keyword evidence="1" id="KW-0812">Transmembrane</keyword>
<organism evidence="2">
    <name type="scientific">Brassica oleracea</name>
    <name type="common">Wild cabbage</name>
    <dbReference type="NCBI Taxonomy" id="3712"/>
    <lineage>
        <taxon>Eukaryota</taxon>
        <taxon>Viridiplantae</taxon>
        <taxon>Streptophyta</taxon>
        <taxon>Embryophyta</taxon>
        <taxon>Tracheophyta</taxon>
        <taxon>Spermatophyta</taxon>
        <taxon>Magnoliopsida</taxon>
        <taxon>eudicotyledons</taxon>
        <taxon>Gunneridae</taxon>
        <taxon>Pentapetalae</taxon>
        <taxon>rosids</taxon>
        <taxon>malvids</taxon>
        <taxon>Brassicales</taxon>
        <taxon>Brassicaceae</taxon>
        <taxon>Brassiceae</taxon>
        <taxon>Brassica</taxon>
    </lineage>
</organism>
<feature type="transmembrane region" description="Helical" evidence="1">
    <location>
        <begin position="200"/>
        <end position="224"/>
    </location>
</feature>
<keyword evidence="1" id="KW-0472">Membrane</keyword>
<protein>
    <submittedName>
        <fullName evidence="2">Uncharacterized protein</fullName>
    </submittedName>
</protein>
<feature type="transmembrane region" description="Helical" evidence="1">
    <location>
        <begin position="270"/>
        <end position="297"/>
    </location>
</feature>
<feature type="transmembrane region" description="Helical" evidence="1">
    <location>
        <begin position="174"/>
        <end position="194"/>
    </location>
</feature>
<keyword evidence="1" id="KW-1133">Transmembrane helix</keyword>
<proteinExistence type="predicted"/>
<gene>
    <name evidence="2" type="ORF">BOLC8T49024H</name>
</gene>
<sequence length="445" mass="51595">MCTTHHDDQPQQQNLPCLHCDPHSYIHMVQHMIERCIILRMSRDECVQALDHHATIPPLVTLTVWRGLERENKDFFETYEHSFSPEPFSSGCVRRSPRLARRDSMAAADTTALSYWLNWRVFLCALIILAPLVLASILIRRYEGKRRERETPGTLFKHEAWSTCLKTVHPRWLLAFRVFSFVAMLSLLIANVVIHGGGVFYFYTQWTFTLVTLYFGYGSLLSIYGCCIYNKEESCTYTSIGDAEEGTYTPSIILEEAANNSKPCGTPADFGVYIFQVLFQTCAGAVVLTDIVFWGLIYPFTKGYRLSFLHVCMHSLNAIFLLGDTCLNSLRFPLFRISYFAFWSCIFVAYQWIIHAFKNLWWPYQFLDLSSPYAPLWYVLGSGIGAYTVLRRLCFDRKDEEFFARASQLVIGLGSLFYLLRHMRIPWSYKHKVIETQTLFVDNRL</sequence>
<dbReference type="PANTHER" id="PTHR12242">
    <property type="entry name" value="OS02G0130600 PROTEIN-RELATED"/>
    <property type="match status" value="1"/>
</dbReference>
<evidence type="ECO:0000313" key="2">
    <source>
        <dbReference type="EMBL" id="VDD55795.1"/>
    </source>
</evidence>
<dbReference type="GO" id="GO:0016020">
    <property type="term" value="C:membrane"/>
    <property type="evidence" value="ECO:0007669"/>
    <property type="project" value="TreeGrafter"/>
</dbReference>
<name>A0A3P6GFH2_BRAOL</name>
<dbReference type="InterPro" id="IPR006476">
    <property type="entry name" value="CHP01589_pln"/>
</dbReference>
<accession>A0A3P6GFH2</accession>
<evidence type="ECO:0000256" key="1">
    <source>
        <dbReference type="SAM" id="Phobius"/>
    </source>
</evidence>
<feature type="transmembrane region" description="Helical" evidence="1">
    <location>
        <begin position="303"/>
        <end position="322"/>
    </location>
</feature>
<dbReference type="NCBIfam" id="TIGR01589">
    <property type="entry name" value="A_thal_3526"/>
    <property type="match status" value="1"/>
</dbReference>
<feature type="transmembrane region" description="Helical" evidence="1">
    <location>
        <begin position="334"/>
        <end position="353"/>
    </location>
</feature>
<dbReference type="Pfam" id="PF09713">
    <property type="entry name" value="A_thal_3526"/>
    <property type="match status" value="1"/>
</dbReference>
<feature type="transmembrane region" description="Helical" evidence="1">
    <location>
        <begin position="373"/>
        <end position="390"/>
    </location>
</feature>
<dbReference type="EMBL" id="LR031879">
    <property type="protein sequence ID" value="VDD55795.1"/>
    <property type="molecule type" value="Genomic_DNA"/>
</dbReference>